<evidence type="ECO:0000313" key="1">
    <source>
        <dbReference type="EMBL" id="QFR23668.1"/>
    </source>
</evidence>
<dbReference type="EMBL" id="CP045143">
    <property type="protein sequence ID" value="QFR23668.1"/>
    <property type="molecule type" value="Genomic_DNA"/>
</dbReference>
<dbReference type="KEGG" id="lhb:D1010_09755"/>
<dbReference type="Proteomes" id="UP000326779">
    <property type="component" value="Chromosome"/>
</dbReference>
<sequence>MTDKERRAHDLAIAFVNSYLSSLPVDRRIDEFSEATSVPRKSVPNAIDIYLAVYDQALKRM</sequence>
<accession>A0A5P8M579</accession>
<organism evidence="1 2">
    <name type="scientific">Schleiferilactobacillus harbinensis</name>
    <dbReference type="NCBI Taxonomy" id="304207"/>
    <lineage>
        <taxon>Bacteria</taxon>
        <taxon>Bacillati</taxon>
        <taxon>Bacillota</taxon>
        <taxon>Bacilli</taxon>
        <taxon>Lactobacillales</taxon>
        <taxon>Lactobacillaceae</taxon>
        <taxon>Schleiferilactobacillus</taxon>
    </lineage>
</organism>
<name>A0A5P8M579_9LACO</name>
<proteinExistence type="predicted"/>
<gene>
    <name evidence="1" type="ORF">D1010_09755</name>
</gene>
<dbReference type="AlphaFoldDB" id="A0A5P8M579"/>
<evidence type="ECO:0000313" key="2">
    <source>
        <dbReference type="Proteomes" id="UP000326779"/>
    </source>
</evidence>
<dbReference type="RefSeq" id="WP_152260867.1">
    <property type="nucleotide sequence ID" value="NZ_CP045143.1"/>
</dbReference>
<reference evidence="1 2" key="1">
    <citation type="submission" date="2019-10" db="EMBL/GenBank/DDBJ databases">
        <title>The completed genome of Lactobacillus harbinensis M1.</title>
        <authorList>
            <person name="Zheng Y."/>
        </authorList>
    </citation>
    <scope>NUCLEOTIDE SEQUENCE [LARGE SCALE GENOMIC DNA]</scope>
    <source>
        <strain evidence="1 2">M1</strain>
    </source>
</reference>
<protein>
    <submittedName>
        <fullName evidence="1">Uncharacterized protein</fullName>
    </submittedName>
</protein>